<feature type="transmembrane region" description="Helical" evidence="1">
    <location>
        <begin position="43"/>
        <end position="63"/>
    </location>
</feature>
<keyword evidence="1" id="KW-1133">Transmembrane helix</keyword>
<sequence>MGCVMLDMEKVEPQCCTRINQSKNFDIGVCQLSRPRPRRIFPIWGRAAVGLGIGLGWAVFNLLPQEARWVG</sequence>
<gene>
    <name evidence="2" type="primary">48</name>
</gene>
<accession>Q2WC57</accession>
<keyword evidence="3" id="KW-1185">Reference proteome</keyword>
<protein>
    <submittedName>
        <fullName evidence="2">Gp48 protein</fullName>
    </submittedName>
</protein>
<organism evidence="2 3">
    <name type="scientific">Escherichia phage K1E</name>
    <name type="common">Bacteriophage K1E</name>
    <dbReference type="NCBI Taxonomy" id="344022"/>
    <lineage>
        <taxon>Viruses</taxon>
        <taxon>Duplodnaviria</taxon>
        <taxon>Heunggongvirae</taxon>
        <taxon>Uroviricota</taxon>
        <taxon>Caudoviricetes</taxon>
        <taxon>Autographivirales</taxon>
        <taxon>Autosignataviridae</taxon>
        <taxon>Molineuxvirinae</taxon>
        <taxon>Vectrevirus</taxon>
    </lineage>
</organism>
<dbReference type="EMBL" id="AM084415">
    <property type="protein sequence ID" value="CAJ29459.1"/>
    <property type="molecule type" value="Genomic_DNA"/>
</dbReference>
<dbReference type="GeneID" id="3837326"/>
<proteinExistence type="predicted"/>
<dbReference type="RefSeq" id="YP_425028.1">
    <property type="nucleotide sequence ID" value="NC_007637.1"/>
</dbReference>
<evidence type="ECO:0000256" key="1">
    <source>
        <dbReference type="SAM" id="Phobius"/>
    </source>
</evidence>
<dbReference type="Proteomes" id="UP000001154">
    <property type="component" value="Segment"/>
</dbReference>
<evidence type="ECO:0000313" key="2">
    <source>
        <dbReference type="EMBL" id="CAJ29459.1"/>
    </source>
</evidence>
<keyword evidence="1" id="KW-0472">Membrane</keyword>
<keyword evidence="1" id="KW-0812">Transmembrane</keyword>
<organismHost>
    <name type="scientific">Escherichia coli</name>
    <dbReference type="NCBI Taxonomy" id="562"/>
</organismHost>
<dbReference type="KEGG" id="vg:3837326"/>
<name>Q2WC57_BPK1E</name>
<evidence type="ECO:0000313" key="3">
    <source>
        <dbReference type="Proteomes" id="UP000001154"/>
    </source>
</evidence>
<reference evidence="2 3" key="1">
    <citation type="journal article" date="2006" name="Mol. Microbiol.">
        <title>Evolution of bacteriophages infecting encapsulated bacteria: lessons from Escherichia coli K1-specific phages.</title>
        <authorList>
            <person name="Stummeyer K."/>
            <person name="Schwarzer D."/>
            <person name="Claus H."/>
            <person name="Vogel U."/>
            <person name="Gerardy-Schahn R."/>
            <person name="Muhlenhoff M."/>
        </authorList>
    </citation>
    <scope>NUCLEOTIDE SEQUENCE</scope>
</reference>